<evidence type="ECO:0000256" key="5">
    <source>
        <dbReference type="ARBA" id="ARBA00023136"/>
    </source>
</evidence>
<evidence type="ECO:0000256" key="4">
    <source>
        <dbReference type="ARBA" id="ARBA00022989"/>
    </source>
</evidence>
<dbReference type="EMBL" id="BBSA01000001">
    <property type="protein sequence ID" value="GAM60467.1"/>
    <property type="molecule type" value="Genomic_DNA"/>
</dbReference>
<dbReference type="PROSITE" id="PS50283">
    <property type="entry name" value="NA_SOLUT_SYMP_3"/>
    <property type="match status" value="1"/>
</dbReference>
<name>A0A0B8P7G2_9VIBR</name>
<dbReference type="Proteomes" id="UP000031670">
    <property type="component" value="Unassembled WGS sequence"/>
</dbReference>
<evidence type="ECO:0000256" key="3">
    <source>
        <dbReference type="ARBA" id="ARBA00022692"/>
    </source>
</evidence>
<evidence type="ECO:0000256" key="2">
    <source>
        <dbReference type="ARBA" id="ARBA00006434"/>
    </source>
</evidence>
<organism evidence="8 9">
    <name type="scientific">Vibrio ishigakensis</name>
    <dbReference type="NCBI Taxonomy" id="1481914"/>
    <lineage>
        <taxon>Bacteria</taxon>
        <taxon>Pseudomonadati</taxon>
        <taxon>Pseudomonadota</taxon>
        <taxon>Gammaproteobacteria</taxon>
        <taxon>Vibrionales</taxon>
        <taxon>Vibrionaceae</taxon>
        <taxon>Vibrio</taxon>
    </lineage>
</organism>
<dbReference type="GO" id="GO:0005886">
    <property type="term" value="C:plasma membrane"/>
    <property type="evidence" value="ECO:0007669"/>
    <property type="project" value="TreeGrafter"/>
</dbReference>
<sequence length="89" mass="9654">MPSWFIAGQGIDLGAVYPEAGSKAADFAYLYFVQEFMPAGMVGLLIAAMFAATMSSMDSGLNRNSGIFVKTSTSQFYASCERKRASNRF</sequence>
<gene>
    <name evidence="8" type="ORF">JCM19232_800</name>
</gene>
<comment type="caution">
    <text evidence="8">The sequence shown here is derived from an EMBL/GenBank/DDBJ whole genome shotgun (WGS) entry which is preliminary data.</text>
</comment>
<evidence type="ECO:0000256" key="1">
    <source>
        <dbReference type="ARBA" id="ARBA00004141"/>
    </source>
</evidence>
<dbReference type="InterPro" id="IPR001734">
    <property type="entry name" value="Na/solute_symporter"/>
</dbReference>
<evidence type="ECO:0000256" key="6">
    <source>
        <dbReference type="RuleBase" id="RU362091"/>
    </source>
</evidence>
<evidence type="ECO:0000313" key="8">
    <source>
        <dbReference type="EMBL" id="GAM60467.1"/>
    </source>
</evidence>
<evidence type="ECO:0000313" key="9">
    <source>
        <dbReference type="Proteomes" id="UP000031670"/>
    </source>
</evidence>
<proteinExistence type="inferred from homology"/>
<keyword evidence="4 7" id="KW-1133">Transmembrane helix</keyword>
<comment type="subcellular location">
    <subcellularLocation>
        <location evidence="1">Membrane</location>
        <topology evidence="1">Multi-pass membrane protein</topology>
    </subcellularLocation>
</comment>
<accession>A0A0B8P7G2</accession>
<keyword evidence="3 7" id="KW-0812">Transmembrane</keyword>
<evidence type="ECO:0000256" key="7">
    <source>
        <dbReference type="SAM" id="Phobius"/>
    </source>
</evidence>
<dbReference type="PANTHER" id="PTHR11819">
    <property type="entry name" value="SOLUTE CARRIER FAMILY 5"/>
    <property type="match status" value="1"/>
</dbReference>
<dbReference type="Gene3D" id="1.20.1730.10">
    <property type="entry name" value="Sodium/glucose cotransporter"/>
    <property type="match status" value="1"/>
</dbReference>
<feature type="transmembrane region" description="Helical" evidence="7">
    <location>
        <begin position="36"/>
        <end position="54"/>
    </location>
</feature>
<dbReference type="AlphaFoldDB" id="A0A0B8P7G2"/>
<keyword evidence="5 7" id="KW-0472">Membrane</keyword>
<dbReference type="PANTHER" id="PTHR11819:SF195">
    <property type="entry name" value="SODIUM_GLUCOSE COTRANSPORTER 4"/>
    <property type="match status" value="1"/>
</dbReference>
<reference evidence="8 9" key="2">
    <citation type="submission" date="2015-01" db="EMBL/GenBank/DDBJ databases">
        <authorList>
            <consortium name="NBRP consortium"/>
            <person name="Sawabe T."/>
            <person name="Meirelles P."/>
            <person name="Feng G."/>
            <person name="Sayaka M."/>
            <person name="Hattori M."/>
            <person name="Ohkuma M."/>
        </authorList>
    </citation>
    <scope>NUCLEOTIDE SEQUENCE [LARGE SCALE GENOMIC DNA]</scope>
    <source>
        <strain evidence="8 9">JCM19232</strain>
    </source>
</reference>
<dbReference type="GO" id="GO:0005412">
    <property type="term" value="F:D-glucose:sodium symporter activity"/>
    <property type="evidence" value="ECO:0007669"/>
    <property type="project" value="TreeGrafter"/>
</dbReference>
<dbReference type="InterPro" id="IPR038377">
    <property type="entry name" value="Na/Glc_symporter_sf"/>
</dbReference>
<reference evidence="8 9" key="1">
    <citation type="submission" date="2015-01" db="EMBL/GenBank/DDBJ databases">
        <title>Vibrio sp. C5 JCM 19232 whole genome shotgun sequence.</title>
        <authorList>
            <person name="Sawabe T."/>
            <person name="Meirelles P."/>
            <person name="Feng G."/>
            <person name="Sayaka M."/>
            <person name="Hattori M."/>
            <person name="Ohkuma M."/>
        </authorList>
    </citation>
    <scope>NUCLEOTIDE SEQUENCE [LARGE SCALE GENOMIC DNA]</scope>
    <source>
        <strain evidence="8 9">JCM19232</strain>
    </source>
</reference>
<comment type="similarity">
    <text evidence="2 6">Belongs to the sodium:solute symporter (SSF) (TC 2.A.21) family.</text>
</comment>
<protein>
    <submittedName>
        <fullName evidence="8">Sodium-solute symporter</fullName>
    </submittedName>
</protein>
<dbReference type="Pfam" id="PF00474">
    <property type="entry name" value="SSF"/>
    <property type="match status" value="1"/>
</dbReference>